<dbReference type="Gene3D" id="3.90.280.10">
    <property type="entry name" value="PEBP-like"/>
    <property type="match status" value="1"/>
</dbReference>
<name>A0A2W5R2H5_9SPHN</name>
<feature type="region of interest" description="Disordered" evidence="1">
    <location>
        <begin position="190"/>
        <end position="215"/>
    </location>
</feature>
<feature type="compositionally biased region" description="Basic and acidic residues" evidence="1">
    <location>
        <begin position="190"/>
        <end position="202"/>
    </location>
</feature>
<dbReference type="NCBIfam" id="TIGR00481">
    <property type="entry name" value="YbhB/YbcL family Raf kinase inhibitor-like protein"/>
    <property type="match status" value="1"/>
</dbReference>
<dbReference type="AlphaFoldDB" id="A0A2W5R2H5"/>
<comment type="caution">
    <text evidence="2">The sequence shown here is derived from an EMBL/GenBank/DDBJ whole genome shotgun (WGS) entry which is preliminary data.</text>
</comment>
<protein>
    <submittedName>
        <fullName evidence="2">YbhB/YbcL family Raf kinase inhibitor-like protein</fullName>
    </submittedName>
</protein>
<dbReference type="Proteomes" id="UP000249082">
    <property type="component" value="Unassembled WGS sequence"/>
</dbReference>
<reference evidence="2 3" key="1">
    <citation type="submission" date="2017-08" db="EMBL/GenBank/DDBJ databases">
        <title>Infants hospitalized years apart are colonized by the same room-sourced microbial strains.</title>
        <authorList>
            <person name="Brooks B."/>
            <person name="Olm M.R."/>
            <person name="Firek B.A."/>
            <person name="Baker R."/>
            <person name="Thomas B.C."/>
            <person name="Morowitz M.J."/>
            <person name="Banfield J.F."/>
        </authorList>
    </citation>
    <scope>NUCLEOTIDE SEQUENCE [LARGE SCALE GENOMIC DNA]</scope>
    <source>
        <strain evidence="2">S2_005_002_R2_33</strain>
    </source>
</reference>
<evidence type="ECO:0000256" key="1">
    <source>
        <dbReference type="SAM" id="MobiDB-lite"/>
    </source>
</evidence>
<gene>
    <name evidence="2" type="ORF">DI555_01835</name>
</gene>
<dbReference type="Pfam" id="PF01161">
    <property type="entry name" value="PBP"/>
    <property type="match status" value="1"/>
</dbReference>
<accession>A0A2W5R2H5</accession>
<dbReference type="InterPro" id="IPR036610">
    <property type="entry name" value="PEBP-like_sf"/>
</dbReference>
<organism evidence="2 3">
    <name type="scientific">Novosphingobium pentaromativorans</name>
    <dbReference type="NCBI Taxonomy" id="205844"/>
    <lineage>
        <taxon>Bacteria</taxon>
        <taxon>Pseudomonadati</taxon>
        <taxon>Pseudomonadota</taxon>
        <taxon>Alphaproteobacteria</taxon>
        <taxon>Sphingomonadales</taxon>
        <taxon>Sphingomonadaceae</taxon>
        <taxon>Novosphingobium</taxon>
    </lineage>
</organism>
<dbReference type="PANTHER" id="PTHR30289:SF1">
    <property type="entry name" value="PEBP (PHOSPHATIDYLETHANOLAMINE-BINDING PROTEIN) FAMILY PROTEIN"/>
    <property type="match status" value="1"/>
</dbReference>
<dbReference type="SUPFAM" id="SSF49777">
    <property type="entry name" value="PEBP-like"/>
    <property type="match status" value="1"/>
</dbReference>
<dbReference type="PANTHER" id="PTHR30289">
    <property type="entry name" value="UNCHARACTERIZED PROTEIN YBCL-RELATED"/>
    <property type="match status" value="1"/>
</dbReference>
<dbReference type="InterPro" id="IPR005247">
    <property type="entry name" value="YbhB_YbcL/LppC-like"/>
</dbReference>
<dbReference type="CDD" id="cd00865">
    <property type="entry name" value="PEBP_bact_arch"/>
    <property type="match status" value="1"/>
</dbReference>
<proteinExistence type="predicted"/>
<evidence type="ECO:0000313" key="2">
    <source>
        <dbReference type="EMBL" id="PZQ57680.1"/>
    </source>
</evidence>
<dbReference type="InterPro" id="IPR008914">
    <property type="entry name" value="PEBP"/>
</dbReference>
<dbReference type="EMBL" id="QFPX01000001">
    <property type="protein sequence ID" value="PZQ57680.1"/>
    <property type="molecule type" value="Genomic_DNA"/>
</dbReference>
<evidence type="ECO:0000313" key="3">
    <source>
        <dbReference type="Proteomes" id="UP000249082"/>
    </source>
</evidence>
<sequence length="215" mass="22690">MLEHVPRWLGALMTNVRAGHAKLAIVQEEVAQSAAFIELSSPAFASGSRLPQRFTADGEGVSPPLVWGEVPAGTVSLALLVEDPDAPAPNPMVHALVWNLPPTERRLAEGDIVADGYGGPDGRDVGRNSYFLEGWLPPDPPPGHGVHDYVFQLFALSEAIDVDDNPGRSEVVSAISGRVLGAGMLVGTYSRDEPRQAEREVPVAESMGGTGALPA</sequence>